<protein>
    <submittedName>
        <fullName evidence="3">Candidate secreted effector</fullName>
    </submittedName>
</protein>
<organism evidence="2 3">
    <name type="scientific">Meloidogyne incognita</name>
    <name type="common">Southern root-knot nematode worm</name>
    <name type="synonym">Oxyuris incognita</name>
    <dbReference type="NCBI Taxonomy" id="6306"/>
    <lineage>
        <taxon>Eukaryota</taxon>
        <taxon>Metazoa</taxon>
        <taxon>Ecdysozoa</taxon>
        <taxon>Nematoda</taxon>
        <taxon>Chromadorea</taxon>
        <taxon>Rhabditida</taxon>
        <taxon>Tylenchina</taxon>
        <taxon>Tylenchomorpha</taxon>
        <taxon>Tylenchoidea</taxon>
        <taxon>Meloidogynidae</taxon>
        <taxon>Meloidogyninae</taxon>
        <taxon>Meloidogyne</taxon>
        <taxon>Meloidogyne incognita group</taxon>
    </lineage>
</organism>
<evidence type="ECO:0000313" key="2">
    <source>
        <dbReference type="Proteomes" id="UP000887563"/>
    </source>
</evidence>
<reference evidence="3" key="1">
    <citation type="submission" date="2022-11" db="UniProtKB">
        <authorList>
            <consortium name="WormBaseParasite"/>
        </authorList>
    </citation>
    <scope>IDENTIFICATION</scope>
</reference>
<keyword evidence="1" id="KW-1133">Transmembrane helix</keyword>
<keyword evidence="1" id="KW-0812">Transmembrane</keyword>
<sequence>MFVGHIVLVNYLLSICFIQIAASNNNESGKEEDNGLGLNVFKERVKRGEETQGPTPLIILFGILVVLGICIGSVIGYFCVRRYNRKKAELAIRKRHHQRLAALHKDLSDKRIAVKKVDVKGEVKEEAKEDKNEDDDEENSLVDKPEKTVLIMRCILNWGV</sequence>
<proteinExistence type="predicted"/>
<keyword evidence="2" id="KW-1185">Reference proteome</keyword>
<feature type="transmembrane region" description="Helical" evidence="1">
    <location>
        <begin position="57"/>
        <end position="80"/>
    </location>
</feature>
<dbReference type="AlphaFoldDB" id="A0A914LMD4"/>
<evidence type="ECO:0000313" key="3">
    <source>
        <dbReference type="WBParaSite" id="Minc3s00621g15224"/>
    </source>
</evidence>
<dbReference type="WBParaSite" id="Minc3s00621g15224">
    <property type="protein sequence ID" value="Minc3s00621g15224"/>
    <property type="gene ID" value="Minc3s00621g15224"/>
</dbReference>
<evidence type="ECO:0000256" key="1">
    <source>
        <dbReference type="SAM" id="Phobius"/>
    </source>
</evidence>
<accession>A0A914LMD4</accession>
<keyword evidence="1" id="KW-0472">Membrane</keyword>
<name>A0A914LMD4_MELIC</name>
<dbReference type="Proteomes" id="UP000887563">
    <property type="component" value="Unplaced"/>
</dbReference>